<sequence>MNTSSTAIEWILSELIKHTQVMKKLQKELEGIIGLDKMVEESDLDNLEYLSMVIKEALRLHPVSPLLISHECMEDCVVHGFHIPKASRINVNIWSIGRDPKAWDEEEKFQPERFLGSDIDLRGHSFQLIHFCSGRRRCLGLQLGLGIVRLLVAQPVHCFDWELPNGMMPSDLNMDEYFGLVTTRAEHLMAVPTYRLHK</sequence>
<feature type="binding site" description="axial binding residue" evidence="10">
    <location>
        <position position="138"/>
    </location>
    <ligand>
        <name>heme</name>
        <dbReference type="ChEBI" id="CHEBI:30413"/>
    </ligand>
    <ligandPart>
        <name>Fe</name>
        <dbReference type="ChEBI" id="CHEBI:18248"/>
    </ligandPart>
</feature>
<dbReference type="GO" id="GO:0016705">
    <property type="term" value="F:oxidoreductase activity, acting on paired donors, with incorporation or reduction of molecular oxygen"/>
    <property type="evidence" value="ECO:0007669"/>
    <property type="project" value="UniProtKB-ARBA"/>
</dbReference>
<keyword evidence="7 10" id="KW-0408">Iron</keyword>
<gene>
    <name evidence="11" type="ORF">Fot_25419</name>
</gene>
<dbReference type="EMBL" id="JBFOLJ010000007">
    <property type="protein sequence ID" value="KAL2521496.1"/>
    <property type="molecule type" value="Genomic_DNA"/>
</dbReference>
<evidence type="ECO:0000256" key="2">
    <source>
        <dbReference type="ARBA" id="ARBA00004167"/>
    </source>
</evidence>
<evidence type="ECO:0000313" key="11">
    <source>
        <dbReference type="EMBL" id="KAL2521496.1"/>
    </source>
</evidence>
<dbReference type="Proteomes" id="UP001604277">
    <property type="component" value="Unassembled WGS sequence"/>
</dbReference>
<name>A0ABD1U942_9LAMI</name>
<comment type="cofactor">
    <cofactor evidence="1 10">
        <name>heme</name>
        <dbReference type="ChEBI" id="CHEBI:30413"/>
    </cofactor>
</comment>
<keyword evidence="12" id="KW-1185">Reference proteome</keyword>
<keyword evidence="5 10" id="KW-0479">Metal-binding</keyword>
<dbReference type="InterPro" id="IPR002401">
    <property type="entry name" value="Cyt_P450_E_grp-I"/>
</dbReference>
<evidence type="ECO:0000256" key="4">
    <source>
        <dbReference type="ARBA" id="ARBA00022617"/>
    </source>
</evidence>
<evidence type="ECO:0000256" key="3">
    <source>
        <dbReference type="ARBA" id="ARBA00010617"/>
    </source>
</evidence>
<accession>A0ABD1U942</accession>
<proteinExistence type="inferred from homology"/>
<evidence type="ECO:0000256" key="8">
    <source>
        <dbReference type="ARBA" id="ARBA00023033"/>
    </source>
</evidence>
<evidence type="ECO:0000256" key="7">
    <source>
        <dbReference type="ARBA" id="ARBA00023004"/>
    </source>
</evidence>
<reference evidence="12" key="1">
    <citation type="submission" date="2024-07" db="EMBL/GenBank/DDBJ databases">
        <title>Two chromosome-level genome assemblies of Korean endemic species Abeliophyllum distichum and Forsythia ovata (Oleaceae).</title>
        <authorList>
            <person name="Jang H."/>
        </authorList>
    </citation>
    <scope>NUCLEOTIDE SEQUENCE [LARGE SCALE GENOMIC DNA]</scope>
</reference>
<evidence type="ECO:0000313" key="12">
    <source>
        <dbReference type="Proteomes" id="UP001604277"/>
    </source>
</evidence>
<organism evidence="11 12">
    <name type="scientific">Forsythia ovata</name>
    <dbReference type="NCBI Taxonomy" id="205694"/>
    <lineage>
        <taxon>Eukaryota</taxon>
        <taxon>Viridiplantae</taxon>
        <taxon>Streptophyta</taxon>
        <taxon>Embryophyta</taxon>
        <taxon>Tracheophyta</taxon>
        <taxon>Spermatophyta</taxon>
        <taxon>Magnoliopsida</taxon>
        <taxon>eudicotyledons</taxon>
        <taxon>Gunneridae</taxon>
        <taxon>Pentapetalae</taxon>
        <taxon>asterids</taxon>
        <taxon>lamiids</taxon>
        <taxon>Lamiales</taxon>
        <taxon>Oleaceae</taxon>
        <taxon>Forsythieae</taxon>
        <taxon>Forsythia</taxon>
    </lineage>
</organism>
<dbReference type="FunFam" id="1.10.630.10:FF:000126">
    <property type="entry name" value="Predicted protein"/>
    <property type="match status" value="1"/>
</dbReference>
<dbReference type="AlphaFoldDB" id="A0ABD1U942"/>
<evidence type="ECO:0000256" key="1">
    <source>
        <dbReference type="ARBA" id="ARBA00001971"/>
    </source>
</evidence>
<dbReference type="PRINTS" id="PR00463">
    <property type="entry name" value="EP450I"/>
</dbReference>
<dbReference type="GO" id="GO:0046872">
    <property type="term" value="F:metal ion binding"/>
    <property type="evidence" value="ECO:0007669"/>
    <property type="project" value="UniProtKB-KW"/>
</dbReference>
<comment type="similarity">
    <text evidence="3">Belongs to the cytochrome P450 family.</text>
</comment>
<comment type="caution">
    <text evidence="11">The sequence shown here is derived from an EMBL/GenBank/DDBJ whole genome shotgun (WGS) entry which is preliminary data.</text>
</comment>
<comment type="subcellular location">
    <subcellularLocation>
        <location evidence="2">Membrane</location>
        <topology evidence="2">Single-pass membrane protein</topology>
    </subcellularLocation>
</comment>
<dbReference type="InterPro" id="IPR036396">
    <property type="entry name" value="Cyt_P450_sf"/>
</dbReference>
<dbReference type="InterPro" id="IPR001128">
    <property type="entry name" value="Cyt_P450"/>
</dbReference>
<dbReference type="Gene3D" id="1.10.630.10">
    <property type="entry name" value="Cytochrome P450"/>
    <property type="match status" value="1"/>
</dbReference>
<evidence type="ECO:0000256" key="5">
    <source>
        <dbReference type="ARBA" id="ARBA00022723"/>
    </source>
</evidence>
<dbReference type="GO" id="GO:0016020">
    <property type="term" value="C:membrane"/>
    <property type="evidence" value="ECO:0007669"/>
    <property type="project" value="UniProtKB-SubCell"/>
</dbReference>
<dbReference type="GO" id="GO:0004497">
    <property type="term" value="F:monooxygenase activity"/>
    <property type="evidence" value="ECO:0007669"/>
    <property type="project" value="UniProtKB-KW"/>
</dbReference>
<dbReference type="SUPFAM" id="SSF48264">
    <property type="entry name" value="Cytochrome P450"/>
    <property type="match status" value="1"/>
</dbReference>
<evidence type="ECO:0000256" key="6">
    <source>
        <dbReference type="ARBA" id="ARBA00023002"/>
    </source>
</evidence>
<keyword evidence="8" id="KW-0503">Monooxygenase</keyword>
<dbReference type="PANTHER" id="PTHR47943:SF2">
    <property type="entry name" value="CYTOCHROME P450"/>
    <property type="match status" value="1"/>
</dbReference>
<keyword evidence="9" id="KW-0472">Membrane</keyword>
<dbReference type="PANTHER" id="PTHR47943">
    <property type="entry name" value="CYTOCHROME P450 93A3-LIKE"/>
    <property type="match status" value="1"/>
</dbReference>
<keyword evidence="6" id="KW-0560">Oxidoreductase</keyword>
<protein>
    <submittedName>
        <fullName evidence="11">Cytochrome</fullName>
    </submittedName>
</protein>
<evidence type="ECO:0000256" key="9">
    <source>
        <dbReference type="ARBA" id="ARBA00023136"/>
    </source>
</evidence>
<dbReference type="PRINTS" id="PR00385">
    <property type="entry name" value="P450"/>
</dbReference>
<keyword evidence="4 10" id="KW-0349">Heme</keyword>
<dbReference type="Pfam" id="PF00067">
    <property type="entry name" value="p450"/>
    <property type="match status" value="1"/>
</dbReference>
<evidence type="ECO:0000256" key="10">
    <source>
        <dbReference type="PIRSR" id="PIRSR602401-1"/>
    </source>
</evidence>